<feature type="compositionally biased region" description="Basic and acidic residues" evidence="1">
    <location>
        <begin position="1"/>
        <end position="17"/>
    </location>
</feature>
<feature type="region of interest" description="Disordered" evidence="1">
    <location>
        <begin position="1"/>
        <end position="35"/>
    </location>
</feature>
<evidence type="ECO:0000313" key="2">
    <source>
        <dbReference type="EMBL" id="CAH1274754.1"/>
    </source>
</evidence>
<keyword evidence="3" id="KW-1185">Reference proteome</keyword>
<evidence type="ECO:0000256" key="1">
    <source>
        <dbReference type="SAM" id="MobiDB-lite"/>
    </source>
</evidence>
<organism evidence="2 3">
    <name type="scientific">Branchiostoma lanceolatum</name>
    <name type="common">Common lancelet</name>
    <name type="synonym">Amphioxus lanceolatum</name>
    <dbReference type="NCBI Taxonomy" id="7740"/>
    <lineage>
        <taxon>Eukaryota</taxon>
        <taxon>Metazoa</taxon>
        <taxon>Chordata</taxon>
        <taxon>Cephalochordata</taxon>
        <taxon>Leptocardii</taxon>
        <taxon>Amphioxiformes</taxon>
        <taxon>Branchiostomatidae</taxon>
        <taxon>Branchiostoma</taxon>
    </lineage>
</organism>
<evidence type="ECO:0000313" key="3">
    <source>
        <dbReference type="Proteomes" id="UP000838412"/>
    </source>
</evidence>
<dbReference type="EMBL" id="OV696694">
    <property type="protein sequence ID" value="CAH1274754.1"/>
    <property type="molecule type" value="Genomic_DNA"/>
</dbReference>
<dbReference type="AlphaFoldDB" id="A0A8K0EZG7"/>
<proteinExistence type="predicted"/>
<accession>A0A8K0EZG7</accession>
<reference evidence="2" key="1">
    <citation type="submission" date="2022-01" db="EMBL/GenBank/DDBJ databases">
        <authorList>
            <person name="Braso-Vives M."/>
        </authorList>
    </citation>
    <scope>NUCLEOTIDE SEQUENCE</scope>
</reference>
<protein>
    <submittedName>
        <fullName evidence="2">Hypp5415 protein</fullName>
    </submittedName>
</protein>
<gene>
    <name evidence="2" type="primary">Hypp5415</name>
    <name evidence="2" type="ORF">BLAG_LOCUS25684</name>
</gene>
<dbReference type="Proteomes" id="UP000838412">
    <property type="component" value="Chromosome 9"/>
</dbReference>
<name>A0A8K0EZG7_BRALA</name>
<sequence length="170" mass="19990">MPMRRESSTTTRDKENGHLLTQRGKSGALRKEDTPRVHSVVRRTIDWMWRNLRYLIGQHKHSENPVAVEASRNFESKGRSAITQLRRKMKANKKPKVMKTKRKGTKRLSIWARFVSKESQKLKLEQRNDELPITHSVNQKRTDQPPTMTWKKAEKHSLCQCKPHLPCVMK</sequence>